<accession>A0A9E8NCD4</accession>
<evidence type="ECO:0000259" key="1">
    <source>
        <dbReference type="Pfam" id="PF20283"/>
    </source>
</evidence>
<organism evidence="2 3">
    <name type="scientific">Dyadobacter pollutisoli</name>
    <dbReference type="NCBI Taxonomy" id="2910158"/>
    <lineage>
        <taxon>Bacteria</taxon>
        <taxon>Pseudomonadati</taxon>
        <taxon>Bacteroidota</taxon>
        <taxon>Cytophagia</taxon>
        <taxon>Cytophagales</taxon>
        <taxon>Spirosomataceae</taxon>
        <taxon>Dyadobacter</taxon>
    </lineage>
</organism>
<dbReference type="AlphaFoldDB" id="A0A9E8NCD4"/>
<dbReference type="EMBL" id="CP112998">
    <property type="protein sequence ID" value="WAC12412.1"/>
    <property type="molecule type" value="Genomic_DNA"/>
</dbReference>
<protein>
    <recommendedName>
        <fullName evidence="1">ABC-three component systems C-terminal domain-containing protein</fullName>
    </recommendedName>
</protein>
<keyword evidence="3" id="KW-1185">Reference proteome</keyword>
<feature type="domain" description="ABC-three component systems C-terminal" evidence="1">
    <location>
        <begin position="252"/>
        <end position="377"/>
    </location>
</feature>
<evidence type="ECO:0000313" key="3">
    <source>
        <dbReference type="Proteomes" id="UP001164653"/>
    </source>
</evidence>
<dbReference type="InterPro" id="IPR046913">
    <property type="entry name" value="ABC-3C_CTD7"/>
</dbReference>
<dbReference type="Pfam" id="PF20283">
    <property type="entry name" value="CTD7"/>
    <property type="match status" value="1"/>
</dbReference>
<reference evidence="2" key="1">
    <citation type="submission" date="2022-11" db="EMBL/GenBank/DDBJ databases">
        <title>Dyadobacter pollutisoli sp. nov., isolated from plastic dumped soil.</title>
        <authorList>
            <person name="Kim J.M."/>
            <person name="Kim K.R."/>
            <person name="Lee J.K."/>
            <person name="Hao L."/>
            <person name="Jeon C.O."/>
        </authorList>
    </citation>
    <scope>NUCLEOTIDE SEQUENCE</scope>
    <source>
        <strain evidence="2">U1</strain>
    </source>
</reference>
<sequence>MAGYLFQPDRALVLLCSCNNNEAVAIEIVDDVAIIDDTGNILYREQDKNSIVDNGRPYADRSKDLWNTLFIWISDIRNGKMDVSRTRLLCVTNKNISENSLIRKISDAHSIREIDLVIELLKSSVERPPASLQSIISHVLSSEETLKAMIAQISLLDANCLVERNDEIANRLGLNDDIRDDVITDLRGWFNDHILVQLDKGFAPIVRKTELNRRLQRTMQSIGDKRIKVLAKRYVDVTITDNDIVEAKGKVFIKQLELIDHYDKEGIIVDAIVDFFYSEDQRTRLTLMGDITGKELLAMDDLCFERWTESFRRKMVHCNINLSESELSELAFEIYDSTVNGFVVKLRGNDTEPYFTKGSFYKLSDSLDIGWHPHWEKHFKN</sequence>
<evidence type="ECO:0000313" key="2">
    <source>
        <dbReference type="EMBL" id="WAC12412.1"/>
    </source>
</evidence>
<name>A0A9E8NCD4_9BACT</name>
<dbReference type="Proteomes" id="UP001164653">
    <property type="component" value="Chromosome"/>
</dbReference>
<gene>
    <name evidence="2" type="ORF">ON006_00325</name>
</gene>
<proteinExistence type="predicted"/>
<dbReference type="RefSeq" id="WP_244824559.1">
    <property type="nucleotide sequence ID" value="NZ_CP112998.1"/>
</dbReference>
<dbReference type="KEGG" id="dpf:ON006_00325"/>